<accession>A0A914HPK3</accession>
<evidence type="ECO:0000313" key="3">
    <source>
        <dbReference type="Proteomes" id="UP000887572"/>
    </source>
</evidence>
<evidence type="ECO:0000256" key="1">
    <source>
        <dbReference type="SAM" id="MobiDB-lite"/>
    </source>
</evidence>
<feature type="transmembrane region" description="Helical" evidence="2">
    <location>
        <begin position="187"/>
        <end position="207"/>
    </location>
</feature>
<dbReference type="WBParaSite" id="Gr19_v10_g2524.t1">
    <property type="protein sequence ID" value="Gr19_v10_g2524.t1"/>
    <property type="gene ID" value="Gr19_v10_g2524"/>
</dbReference>
<keyword evidence="2" id="KW-0472">Membrane</keyword>
<evidence type="ECO:0000313" key="4">
    <source>
        <dbReference type="WBParaSite" id="Gr19_v10_g2524.t1"/>
    </source>
</evidence>
<keyword evidence="2" id="KW-1133">Transmembrane helix</keyword>
<feature type="transmembrane region" description="Helical" evidence="2">
    <location>
        <begin position="156"/>
        <end position="175"/>
    </location>
</feature>
<reference evidence="4" key="1">
    <citation type="submission" date="2022-11" db="UniProtKB">
        <authorList>
            <consortium name="WormBaseParasite"/>
        </authorList>
    </citation>
    <scope>IDENTIFICATION</scope>
</reference>
<keyword evidence="2" id="KW-0812">Transmembrane</keyword>
<dbReference type="Proteomes" id="UP000887572">
    <property type="component" value="Unplaced"/>
</dbReference>
<name>A0A914HPK3_GLORO</name>
<organism evidence="3 4">
    <name type="scientific">Globodera rostochiensis</name>
    <name type="common">Golden nematode worm</name>
    <name type="synonym">Heterodera rostochiensis</name>
    <dbReference type="NCBI Taxonomy" id="31243"/>
    <lineage>
        <taxon>Eukaryota</taxon>
        <taxon>Metazoa</taxon>
        <taxon>Ecdysozoa</taxon>
        <taxon>Nematoda</taxon>
        <taxon>Chromadorea</taxon>
        <taxon>Rhabditida</taxon>
        <taxon>Tylenchina</taxon>
        <taxon>Tylenchomorpha</taxon>
        <taxon>Tylenchoidea</taxon>
        <taxon>Heteroderidae</taxon>
        <taxon>Heteroderinae</taxon>
        <taxon>Globodera</taxon>
    </lineage>
</organism>
<keyword evidence="3" id="KW-1185">Reference proteome</keyword>
<feature type="region of interest" description="Disordered" evidence="1">
    <location>
        <begin position="18"/>
        <end position="43"/>
    </location>
</feature>
<sequence length="227" mass="24985">MPTHYSERLCVGLQRGASTSTRGGVLKGGPGPWGPQKASPQTPISPPTRIHLYCSGQQKMRKLPLICRGRDGFSLPKYEIVDCSPPDDHCFSGFCHTDREKPNEYYYIFGCAEYQYNNNECRNEIGKFEDEAIQNGQMEVHLLGSGKRQTYGKSRVISAGCHYGVSVAATAAVSGRAGAPLAAVQKALFAALLIIGILTHFFHGTIFTDHQSFNHIMEFESVVANQR</sequence>
<protein>
    <submittedName>
        <fullName evidence="4">Uncharacterized protein</fullName>
    </submittedName>
</protein>
<dbReference type="AlphaFoldDB" id="A0A914HPK3"/>
<evidence type="ECO:0000256" key="2">
    <source>
        <dbReference type="SAM" id="Phobius"/>
    </source>
</evidence>
<proteinExistence type="predicted"/>